<evidence type="ECO:0000313" key="1">
    <source>
        <dbReference type="EMBL" id="CAG8445999.1"/>
    </source>
</evidence>
<evidence type="ECO:0000313" key="2">
    <source>
        <dbReference type="Proteomes" id="UP000789525"/>
    </source>
</evidence>
<gene>
    <name evidence="1" type="ORF">ACOLOM_LOCUS512</name>
</gene>
<protein>
    <submittedName>
        <fullName evidence="1">4270_t:CDS:1</fullName>
    </submittedName>
</protein>
<organism evidence="1 2">
    <name type="scientific">Acaulospora colombiana</name>
    <dbReference type="NCBI Taxonomy" id="27376"/>
    <lineage>
        <taxon>Eukaryota</taxon>
        <taxon>Fungi</taxon>
        <taxon>Fungi incertae sedis</taxon>
        <taxon>Mucoromycota</taxon>
        <taxon>Glomeromycotina</taxon>
        <taxon>Glomeromycetes</taxon>
        <taxon>Diversisporales</taxon>
        <taxon>Acaulosporaceae</taxon>
        <taxon>Acaulospora</taxon>
    </lineage>
</organism>
<dbReference type="Proteomes" id="UP000789525">
    <property type="component" value="Unassembled WGS sequence"/>
</dbReference>
<comment type="caution">
    <text evidence="1">The sequence shown here is derived from an EMBL/GenBank/DDBJ whole genome shotgun (WGS) entry which is preliminary data.</text>
</comment>
<name>A0ACA9K170_9GLOM</name>
<dbReference type="EMBL" id="CAJVPT010000536">
    <property type="protein sequence ID" value="CAG8445999.1"/>
    <property type="molecule type" value="Genomic_DNA"/>
</dbReference>
<proteinExistence type="predicted"/>
<accession>A0ACA9K170</accession>
<sequence length="995" mass="110144">MTKNDGKSIIVVAAAMDSRALFHDLILGVDNGISGTIAVLAVADALSRSPVPVSSFPKHILYTLFTGEAWGFAGSQRFVKDISTPFVCKSNQTQATVNCPFTGVCSSPCIHDKDFEQINFERIDSIFEFSQVGINATGFYAHVDDPNNSNNKVLITQLERLSAMKNNHSSFVKSAYDGVTGRKLPPSSSMAFLEKNRSLAAVVLGDFQTSLRNYYNSEYDDGSNDITSVGASICSIANVTAQAVWLQAQGINNATVTPISVNCDLVEQLLYCLVYNYSCTIVESLYNAKDTGRISHYAGVFQYNMPSDISFFAFNYLSNLTASSTSSNANCVSNKDCDSAESCVAKKCTKAFTRYHSSYGAGFDYDQAGNLLITDPTRATWAEISDHYTKMASQESEEIDKEKLRETCRSIVRSADLRKITMKQVRRAAESELDLKENILDSKSWKNFVTDIVNEAMGNGQDEDKTSEPKKGKKLQKTSKKLPDEKKAYVRTVQSKGTKEGPNKKDSKELEDNTVAAEGEVNNQSREGSKTSGITTQEGGAFGEIFGPMIKKNSTSKSRKLSKDSERKSKIERGSSQKRINTDQPKRVKKEESYSISDSDEATNSGQIHRDSVDSGDDNEQNYSKDPIHETSSIESDARKGRRKKTRRKRSLDLTSDDEGSDSGDDYIREKRMVHGVDVSVKSDSVSSSVTAKKHKSSQESKRKVLKKQRPVLIRDSDSEDEVKERLKPRRKDITQHQDMVEDGGSVMALENKVAKESDQVETFVKSIKSKGSLVKAEKRNSREVEVVIEKNAGDSDSTIQGDQVEVGGSDSEGRPKGFKNLVKDEDAEEMSDDEKTRMSMNKHAGSSDDLSVLDDDSPPRKKRKSGKAKSVVDTGTTEDNDEATIKELKSFIVKCGVRKVWQVKRVGGLRLDLKSNPQVKPNTQGDRDERELEVEMNSIDVGNIIPDDEKESRKSRASRGIFNPTGRRTNPAVRQTSETEEKEESLSEKTDGDM</sequence>
<reference evidence="1" key="1">
    <citation type="submission" date="2021-06" db="EMBL/GenBank/DDBJ databases">
        <authorList>
            <person name="Kallberg Y."/>
            <person name="Tangrot J."/>
            <person name="Rosling A."/>
        </authorList>
    </citation>
    <scope>NUCLEOTIDE SEQUENCE</scope>
    <source>
        <strain evidence="1">CL356</strain>
    </source>
</reference>
<keyword evidence="2" id="KW-1185">Reference proteome</keyword>